<organism evidence="2 3">
    <name type="scientific">Candidatus Chloroploca asiatica</name>
    <dbReference type="NCBI Taxonomy" id="1506545"/>
    <lineage>
        <taxon>Bacteria</taxon>
        <taxon>Bacillati</taxon>
        <taxon>Chloroflexota</taxon>
        <taxon>Chloroflexia</taxon>
        <taxon>Chloroflexales</taxon>
        <taxon>Chloroflexineae</taxon>
        <taxon>Oscillochloridaceae</taxon>
        <taxon>Candidatus Chloroploca</taxon>
    </lineage>
</organism>
<gene>
    <name evidence="2" type="ORF">A9Q02_04130</name>
</gene>
<keyword evidence="3" id="KW-1185">Reference proteome</keyword>
<feature type="transmembrane region" description="Helical" evidence="1">
    <location>
        <begin position="69"/>
        <end position="96"/>
    </location>
</feature>
<comment type="caution">
    <text evidence="2">The sequence shown here is derived from an EMBL/GenBank/DDBJ whole genome shotgun (WGS) entry which is preliminary data.</text>
</comment>
<evidence type="ECO:0000313" key="3">
    <source>
        <dbReference type="Proteomes" id="UP000220922"/>
    </source>
</evidence>
<sequence>MTTMVAVNRSKAPQVWPRWLFDTFLWVLLLGPIISPLFRATGLPLVSDAGVLARDLLSIYVCPTPERSYLLFGLPMAVCARCWGATLGLWGARLLVGRWTTDAARPPAVVGWFLGLPWPIRLLLCALPFLLWPLEIVGHYQGLWFAPMWLLLLNGIQAGFAAGLFFCSIWPGMWTPAHHGYAA</sequence>
<accession>A0A2H3KIG0</accession>
<name>A0A2H3KIG0_9CHLR</name>
<dbReference type="AlphaFoldDB" id="A0A2H3KIG0"/>
<evidence type="ECO:0000313" key="2">
    <source>
        <dbReference type="EMBL" id="PDV97650.1"/>
    </source>
</evidence>
<dbReference type="EMBL" id="LYXE01000127">
    <property type="protein sequence ID" value="PDV97650.1"/>
    <property type="molecule type" value="Genomic_DNA"/>
</dbReference>
<keyword evidence="1" id="KW-0472">Membrane</keyword>
<dbReference type="InterPro" id="IPR019206">
    <property type="entry name" value="DUF2085_TM"/>
</dbReference>
<dbReference type="Pfam" id="PF09858">
    <property type="entry name" value="DUF2085"/>
    <property type="match status" value="1"/>
</dbReference>
<evidence type="ECO:0000256" key="1">
    <source>
        <dbReference type="SAM" id="Phobius"/>
    </source>
</evidence>
<reference evidence="2 3" key="1">
    <citation type="submission" date="2016-05" db="EMBL/GenBank/DDBJ databases">
        <authorList>
            <person name="Lavstsen T."/>
            <person name="Jespersen J.S."/>
        </authorList>
    </citation>
    <scope>NUCLEOTIDE SEQUENCE [LARGE SCALE GENOMIC DNA]</scope>
    <source>
        <strain evidence="2 3">B7-9</strain>
    </source>
</reference>
<feature type="transmembrane region" description="Helical" evidence="1">
    <location>
        <begin position="19"/>
        <end position="38"/>
    </location>
</feature>
<evidence type="ECO:0008006" key="4">
    <source>
        <dbReference type="Google" id="ProtNLM"/>
    </source>
</evidence>
<dbReference type="Proteomes" id="UP000220922">
    <property type="component" value="Unassembled WGS sequence"/>
</dbReference>
<feature type="transmembrane region" description="Helical" evidence="1">
    <location>
        <begin position="108"/>
        <end position="132"/>
    </location>
</feature>
<keyword evidence="1" id="KW-1133">Transmembrane helix</keyword>
<feature type="transmembrane region" description="Helical" evidence="1">
    <location>
        <begin position="144"/>
        <end position="167"/>
    </location>
</feature>
<keyword evidence="1" id="KW-0812">Transmembrane</keyword>
<proteinExistence type="predicted"/>
<protein>
    <recommendedName>
        <fullName evidence="4">DUF2085 domain-containing protein</fullName>
    </recommendedName>
</protein>
<dbReference type="RefSeq" id="WP_245860604.1">
    <property type="nucleotide sequence ID" value="NZ_LYXE01000127.1"/>
</dbReference>